<protein>
    <submittedName>
        <fullName evidence="4">Pyrroline-5-carboxylate dehydrogenase</fullName>
    </submittedName>
</protein>
<dbReference type="EMBL" id="PKPP01004951">
    <property type="protein sequence ID" value="PWA62074.1"/>
    <property type="molecule type" value="Genomic_DNA"/>
</dbReference>
<dbReference type="OrthoDB" id="1716980at2759"/>
<dbReference type="GO" id="GO:0010133">
    <property type="term" value="P:L-proline catabolic process to L-glutamate"/>
    <property type="evidence" value="ECO:0007669"/>
    <property type="project" value="TreeGrafter"/>
</dbReference>
<dbReference type="GO" id="GO:0004029">
    <property type="term" value="F:aldehyde dehydrogenase (NAD+) activity"/>
    <property type="evidence" value="ECO:0007669"/>
    <property type="project" value="InterPro"/>
</dbReference>
<comment type="caution">
    <text evidence="4">The sequence shown here is derived from an EMBL/GenBank/DDBJ whole genome shotgun (WGS) entry which is preliminary data.</text>
</comment>
<accession>A0A2U1MLI1</accession>
<evidence type="ECO:0000313" key="4">
    <source>
        <dbReference type="EMBL" id="PWA62074.1"/>
    </source>
</evidence>
<dbReference type="Proteomes" id="UP000245207">
    <property type="component" value="Unassembled WGS sequence"/>
</dbReference>
<dbReference type="STRING" id="35608.A0A2U1MLI1"/>
<dbReference type="PANTHER" id="PTHR43521">
    <property type="entry name" value="ALPHA-AMINOADIPIC SEMIALDEHYDE DEHYDROGENASE"/>
    <property type="match status" value="1"/>
</dbReference>
<dbReference type="GO" id="GO:0005739">
    <property type="term" value="C:mitochondrion"/>
    <property type="evidence" value="ECO:0007669"/>
    <property type="project" value="TreeGrafter"/>
</dbReference>
<keyword evidence="2" id="KW-0560">Oxidoreductase</keyword>
<evidence type="ECO:0000256" key="3">
    <source>
        <dbReference type="ARBA" id="ARBA00023027"/>
    </source>
</evidence>
<dbReference type="InterPro" id="IPR044638">
    <property type="entry name" value="ALDH7A1-like"/>
</dbReference>
<evidence type="ECO:0000256" key="1">
    <source>
        <dbReference type="ARBA" id="ARBA00009986"/>
    </source>
</evidence>
<evidence type="ECO:0000313" key="5">
    <source>
        <dbReference type="Proteomes" id="UP000245207"/>
    </source>
</evidence>
<dbReference type="PANTHER" id="PTHR43521:SF7">
    <property type="entry name" value="DELTA-1-PYRROLINE-5-CARBOXYLATE DEHYDROGENASE 12A1, MITOCHONDRIAL"/>
    <property type="match status" value="1"/>
</dbReference>
<sequence>MPLEDVDFINSDGPTMNKLLLEANPQMTHFTGSSRISDKLAYDLKGQIKLEDAGFDWKILDLTFKRFNIFYILGYKLVDYVAWVCDQDAYACSGKKMLSRVIVIHALELGQNLTHESTNELAGRKKLDNLTIGPVLILSDEDVNTRFSSASSRAADISNESVFYEPSTTSSDLWNRKKSTIEELDLFEPSISNEATTKSETGRRLGMGTNTYPSSSLLGQNKDSDIADIQIGELEKDDGFVGVFPGKCLLLTYNGNGR</sequence>
<dbReference type="GO" id="GO:0003842">
    <property type="term" value="F:L-glutamate gamma-semialdehyde dehydrogenase activity"/>
    <property type="evidence" value="ECO:0007669"/>
    <property type="project" value="TreeGrafter"/>
</dbReference>
<keyword evidence="5" id="KW-1185">Reference proteome</keyword>
<comment type="similarity">
    <text evidence="1">Belongs to the aldehyde dehydrogenase family.</text>
</comment>
<proteinExistence type="inferred from homology"/>
<gene>
    <name evidence="4" type="ORF">CTI12_AA368420</name>
</gene>
<evidence type="ECO:0000256" key="2">
    <source>
        <dbReference type="ARBA" id="ARBA00023002"/>
    </source>
</evidence>
<dbReference type="AlphaFoldDB" id="A0A2U1MLI1"/>
<keyword evidence="3" id="KW-0520">NAD</keyword>
<name>A0A2U1MLI1_ARTAN</name>
<organism evidence="4 5">
    <name type="scientific">Artemisia annua</name>
    <name type="common">Sweet wormwood</name>
    <dbReference type="NCBI Taxonomy" id="35608"/>
    <lineage>
        <taxon>Eukaryota</taxon>
        <taxon>Viridiplantae</taxon>
        <taxon>Streptophyta</taxon>
        <taxon>Embryophyta</taxon>
        <taxon>Tracheophyta</taxon>
        <taxon>Spermatophyta</taxon>
        <taxon>Magnoliopsida</taxon>
        <taxon>eudicotyledons</taxon>
        <taxon>Gunneridae</taxon>
        <taxon>Pentapetalae</taxon>
        <taxon>asterids</taxon>
        <taxon>campanulids</taxon>
        <taxon>Asterales</taxon>
        <taxon>Asteraceae</taxon>
        <taxon>Asteroideae</taxon>
        <taxon>Anthemideae</taxon>
        <taxon>Artemisiinae</taxon>
        <taxon>Artemisia</taxon>
    </lineage>
</organism>
<reference evidence="4 5" key="1">
    <citation type="journal article" date="2018" name="Mol. Plant">
        <title>The genome of Artemisia annua provides insight into the evolution of Asteraceae family and artemisinin biosynthesis.</title>
        <authorList>
            <person name="Shen Q."/>
            <person name="Zhang L."/>
            <person name="Liao Z."/>
            <person name="Wang S."/>
            <person name="Yan T."/>
            <person name="Shi P."/>
            <person name="Liu M."/>
            <person name="Fu X."/>
            <person name="Pan Q."/>
            <person name="Wang Y."/>
            <person name="Lv Z."/>
            <person name="Lu X."/>
            <person name="Zhang F."/>
            <person name="Jiang W."/>
            <person name="Ma Y."/>
            <person name="Chen M."/>
            <person name="Hao X."/>
            <person name="Li L."/>
            <person name="Tang Y."/>
            <person name="Lv G."/>
            <person name="Zhou Y."/>
            <person name="Sun X."/>
            <person name="Brodelius P.E."/>
            <person name="Rose J.K.C."/>
            <person name="Tang K."/>
        </authorList>
    </citation>
    <scope>NUCLEOTIDE SEQUENCE [LARGE SCALE GENOMIC DNA]</scope>
    <source>
        <strain evidence="5">cv. Huhao1</strain>
        <tissue evidence="4">Leaf</tissue>
    </source>
</reference>